<sequence>MAVLDSSRSAQIVVLRGDVGRGKTYAVQRFYDLLCARRPSSTWAPGLTPVGVPSTSSELDAQRKGIQARRQEPVTGDTPWLWLSATCTPSRSDFDSAASQLAEQLDDLVQEDGLGRAAGRALVETATDVVLEATQLGLIKTLYETGMRAHRLNETRKSLQPADREETTRRERAAGVEDALLRLRVGSARRPRPLIAVLDDADLATPHSLALLSTLLMPGTGSDLRGRYFPGGTDTRQGPVLVVVARWRHTDGAPAYAQDPLNVWLQEAAESGVPVTAVDLPNGMPRSAAVAQVRDSFPGLRETDAELLTGQQGRAVNPLVVKMRISMVLGHMPNARALTSLDGVDLSRLPASPLDPIRDRFEALPPEEKKLIVRLASLGQSAPLELLTGEPRSDAREVLRQALETGLVATSDDPLNVVGFMDDLSVAYFEQAGPHLLLHGAAETRADTERLLAWFDRCASGADLPVAVLPEIARLMTTAARTDLLADADEVPLAASSTGEGTPPASLPGNVLRRFTAGAAGWTDTRLGREVLLLAAVPKRISRRQWARLFSLPAVRRYQARNPGALASRAVALHEWTMVAPELQGPLLAAFPLDGARSLVRLVEAAHMFGEFDLGSHLQEIADREPELRDSIRYLRAQAAGPASVAELADRDRDTNTDTEMSEDTRLLASEAYSSLGRHGDAARVLVPLTSNPERAIRAARHAVLDDDRPLAIALLTRHSATSVDALLALADALADVDEALARLSPYYDVHAGARIRASQLLAAAKRFPEAAAMLGPLEGQGHAGVETTLRSIRSRRAGTSREEILAQGAAAWERGDATAAADQLQEHLDDPVIASVWAEYAWVLGRTERVIAELRRRRIQASTLSVTLAELANELPEEARESGWLVDEHADVDMRLGQARLLHVQGGARALEDAGPEFSAETEHRAADTVRSLTHGEETASAHQRIAISLEEQGQIDWALHILREWPDDALCESHELRLLSEYGRVRVATARLSQTETRTATMTCVRAINHLVSDPPGPAEEAFTRHPHPTPQMLRLAELVPRVRDEPQAAILASRLLTQMGQWSSAVILLATAVNALPHEHPDLRRAYNAARVRTPVPQRLAYARLRKRYAIRDAFDEAVRQRSIATP</sequence>
<dbReference type="Proteomes" id="UP000194837">
    <property type="component" value="Unassembled WGS sequence"/>
</dbReference>
<dbReference type="EMBL" id="MDJW01000014">
    <property type="protein sequence ID" value="OUE17988.1"/>
    <property type="molecule type" value="Genomic_DNA"/>
</dbReference>
<reference evidence="1 2" key="1">
    <citation type="submission" date="2016-08" db="EMBL/GenBank/DDBJ databases">
        <title>Genome sequence of Clavibacter michiganensis spp strain CFBP7494.</title>
        <authorList>
            <person name="Thapa S.P."/>
            <person name="Coaker G."/>
            <person name="Jacques M.-A."/>
        </authorList>
    </citation>
    <scope>NUCLEOTIDE SEQUENCE [LARGE SCALE GENOMIC DNA]</scope>
    <source>
        <strain evidence="1">CFBP7494</strain>
    </source>
</reference>
<organism evidence="1 2">
    <name type="scientific">Clavibacter michiganensis</name>
    <dbReference type="NCBI Taxonomy" id="28447"/>
    <lineage>
        <taxon>Bacteria</taxon>
        <taxon>Bacillati</taxon>
        <taxon>Actinomycetota</taxon>
        <taxon>Actinomycetes</taxon>
        <taxon>Micrococcales</taxon>
        <taxon>Microbacteriaceae</taxon>
        <taxon>Clavibacter</taxon>
    </lineage>
</organism>
<protein>
    <submittedName>
        <fullName evidence="1">Uncharacterized protein</fullName>
    </submittedName>
</protein>
<proteinExistence type="predicted"/>
<evidence type="ECO:0000313" key="1">
    <source>
        <dbReference type="EMBL" id="OUE17988.1"/>
    </source>
</evidence>
<accession>A0A251Y220</accession>
<dbReference type="RefSeq" id="WP_086522597.1">
    <property type="nucleotide sequence ID" value="NZ_MDJW01000014.1"/>
</dbReference>
<evidence type="ECO:0000313" key="2">
    <source>
        <dbReference type="Proteomes" id="UP000194837"/>
    </source>
</evidence>
<name>A0A251Y220_9MICO</name>
<comment type="caution">
    <text evidence="1">The sequence shown here is derived from an EMBL/GenBank/DDBJ whole genome shotgun (WGS) entry which is preliminary data.</text>
</comment>
<dbReference type="AlphaFoldDB" id="A0A251Y220"/>
<gene>
    <name evidence="1" type="ORF">BFL34_03036</name>
</gene>